<gene>
    <name evidence="3" type="ORF">LOAG_12822</name>
</gene>
<dbReference type="EMBL" id="JH712472">
    <property type="protein sequence ID" value="EFO15687.2"/>
    <property type="molecule type" value="Genomic_DNA"/>
</dbReference>
<reference evidence="3" key="1">
    <citation type="submission" date="2012-04" db="EMBL/GenBank/DDBJ databases">
        <title>The Genome Sequence of Loa loa.</title>
        <authorList>
            <consortium name="The Broad Institute Genome Sequencing Platform"/>
            <consortium name="Broad Institute Genome Sequencing Center for Infectious Disease"/>
            <person name="Nutman T.B."/>
            <person name="Fink D.L."/>
            <person name="Russ C."/>
            <person name="Young S."/>
            <person name="Zeng Q."/>
            <person name="Gargeya S."/>
            <person name="Alvarado L."/>
            <person name="Berlin A."/>
            <person name="Chapman S.B."/>
            <person name="Chen Z."/>
            <person name="Freedman E."/>
            <person name="Gellesch M."/>
            <person name="Goldberg J."/>
            <person name="Griggs A."/>
            <person name="Gujja S."/>
            <person name="Heilman E.R."/>
            <person name="Heiman D."/>
            <person name="Howarth C."/>
            <person name="Mehta T."/>
            <person name="Neiman D."/>
            <person name="Pearson M."/>
            <person name="Roberts A."/>
            <person name="Saif S."/>
            <person name="Shea T."/>
            <person name="Shenoy N."/>
            <person name="Sisk P."/>
            <person name="Stolte C."/>
            <person name="Sykes S."/>
            <person name="White J."/>
            <person name="Yandava C."/>
            <person name="Haas B."/>
            <person name="Henn M.R."/>
            <person name="Nusbaum C."/>
            <person name="Birren B."/>
        </authorList>
    </citation>
    <scope>NUCLEOTIDE SEQUENCE [LARGE SCALE GENOMIC DNA]</scope>
</reference>
<dbReference type="CTD" id="9950288"/>
<dbReference type="AlphaFoldDB" id="A0A1S0TKL0"/>
<keyword evidence="2" id="KW-0175">Coiled coil</keyword>
<dbReference type="InterPro" id="IPR019579">
    <property type="entry name" value="FAM161A/B"/>
</dbReference>
<name>A0A1S0TKL0_LOALO</name>
<dbReference type="OrthoDB" id="2150121at2759"/>
<dbReference type="RefSeq" id="XP_020301270.1">
    <property type="nucleotide sequence ID" value="XM_020448602.1"/>
</dbReference>
<dbReference type="GeneID" id="9950288"/>
<comment type="similarity">
    <text evidence="1">Belongs to the FAM161 family.</text>
</comment>
<dbReference type="PANTHER" id="PTHR21501:SF1">
    <property type="entry name" value="PROTEIN FAM-161"/>
    <property type="match status" value="1"/>
</dbReference>
<accession>A0A1S0TKL0</accession>
<dbReference type="Pfam" id="PF10595">
    <property type="entry name" value="FAM161A_B"/>
    <property type="match status" value="1"/>
</dbReference>
<sequence>MEMVKKVQMPQWAGKFGLENFHLRRCISAEATDWNKHETFKAKNVPISIYIPPYKHEIEARKRASRKMERAAELIRISRAPPGLEKHAIQSKIQYHLRHGKYCIDQEPKRKICYSRNVPNFKKLHEQLLNKLEKAAANRPVTIVTPFCFQTDQRIHNHKCNHENLLPRIHRRSYSLGNLREYNGPGIRLNHASYLRNEANRSVLTN</sequence>
<evidence type="ECO:0000256" key="1">
    <source>
        <dbReference type="ARBA" id="ARBA00006663"/>
    </source>
</evidence>
<dbReference type="GO" id="GO:0044782">
    <property type="term" value="P:cilium organization"/>
    <property type="evidence" value="ECO:0007669"/>
    <property type="project" value="TreeGrafter"/>
</dbReference>
<dbReference type="GO" id="GO:0005856">
    <property type="term" value="C:cytoskeleton"/>
    <property type="evidence" value="ECO:0007669"/>
    <property type="project" value="UniProtKB-ARBA"/>
</dbReference>
<dbReference type="KEGG" id="loa:LOAG_12822"/>
<dbReference type="GO" id="GO:0005929">
    <property type="term" value="C:cilium"/>
    <property type="evidence" value="ECO:0007669"/>
    <property type="project" value="TreeGrafter"/>
</dbReference>
<proteinExistence type="inferred from homology"/>
<protein>
    <submittedName>
        <fullName evidence="3">Uncharacterized protein</fullName>
    </submittedName>
</protein>
<dbReference type="InParanoid" id="A0A1S0TKL0"/>
<dbReference type="InterPro" id="IPR051655">
    <property type="entry name" value="FAM161"/>
</dbReference>
<evidence type="ECO:0000256" key="2">
    <source>
        <dbReference type="ARBA" id="ARBA00023054"/>
    </source>
</evidence>
<dbReference type="PANTHER" id="PTHR21501">
    <property type="entry name" value="PROTEIN FAM-161"/>
    <property type="match status" value="1"/>
</dbReference>
<evidence type="ECO:0000313" key="3">
    <source>
        <dbReference type="EMBL" id="EFO15687.2"/>
    </source>
</evidence>
<organism evidence="3">
    <name type="scientific">Loa loa</name>
    <name type="common">Eye worm</name>
    <name type="synonym">Filaria loa</name>
    <dbReference type="NCBI Taxonomy" id="7209"/>
    <lineage>
        <taxon>Eukaryota</taxon>
        <taxon>Metazoa</taxon>
        <taxon>Ecdysozoa</taxon>
        <taxon>Nematoda</taxon>
        <taxon>Chromadorea</taxon>
        <taxon>Rhabditida</taxon>
        <taxon>Spirurina</taxon>
        <taxon>Spiruromorpha</taxon>
        <taxon>Filarioidea</taxon>
        <taxon>Onchocercidae</taxon>
        <taxon>Loa</taxon>
    </lineage>
</organism>